<dbReference type="OrthoDB" id="429143at2759"/>
<evidence type="ECO:0008006" key="12">
    <source>
        <dbReference type="Google" id="ProtNLM"/>
    </source>
</evidence>
<feature type="compositionally biased region" description="Basic and acidic residues" evidence="7">
    <location>
        <begin position="236"/>
        <end position="247"/>
    </location>
</feature>
<dbReference type="InterPro" id="IPR042163">
    <property type="entry name" value="PHF12"/>
</dbReference>
<dbReference type="Pfam" id="PF23209">
    <property type="entry name" value="IDM1_C"/>
    <property type="match status" value="1"/>
</dbReference>
<evidence type="ECO:0000313" key="10">
    <source>
        <dbReference type="EMBL" id="KAD6120019.1"/>
    </source>
</evidence>
<keyword evidence="3 6" id="KW-0863">Zinc-finger</keyword>
<evidence type="ECO:0000313" key="11">
    <source>
        <dbReference type="Proteomes" id="UP000326396"/>
    </source>
</evidence>
<dbReference type="PANTHER" id="PTHR46309">
    <property type="entry name" value="PHD FINGER PROTEIN 12"/>
    <property type="match status" value="1"/>
</dbReference>
<feature type="domain" description="PHD-type" evidence="8">
    <location>
        <begin position="689"/>
        <end position="734"/>
    </location>
</feature>
<dbReference type="GO" id="GO:0008270">
    <property type="term" value="F:zinc ion binding"/>
    <property type="evidence" value="ECO:0007669"/>
    <property type="project" value="UniProtKB-KW"/>
</dbReference>
<feature type="region of interest" description="Disordered" evidence="7">
    <location>
        <begin position="170"/>
        <end position="199"/>
    </location>
</feature>
<evidence type="ECO:0000256" key="5">
    <source>
        <dbReference type="ARBA" id="ARBA00023242"/>
    </source>
</evidence>
<dbReference type="CDD" id="cd04301">
    <property type="entry name" value="NAT_SF"/>
    <property type="match status" value="1"/>
</dbReference>
<dbReference type="InterPro" id="IPR013083">
    <property type="entry name" value="Znf_RING/FYVE/PHD"/>
</dbReference>
<feature type="region of interest" description="Disordered" evidence="7">
    <location>
        <begin position="1179"/>
        <end position="1201"/>
    </location>
</feature>
<dbReference type="GO" id="GO:0006357">
    <property type="term" value="P:regulation of transcription by RNA polymerase II"/>
    <property type="evidence" value="ECO:0007669"/>
    <property type="project" value="TreeGrafter"/>
</dbReference>
<dbReference type="Gene3D" id="3.30.40.10">
    <property type="entry name" value="Zinc/RING finger domain, C3HC4 (zinc finger)"/>
    <property type="match status" value="1"/>
</dbReference>
<keyword evidence="2" id="KW-0479">Metal-binding</keyword>
<dbReference type="GO" id="GO:0016747">
    <property type="term" value="F:acyltransferase activity, transferring groups other than amino-acyl groups"/>
    <property type="evidence" value="ECO:0007669"/>
    <property type="project" value="InterPro"/>
</dbReference>
<dbReference type="InterPro" id="IPR001965">
    <property type="entry name" value="Znf_PHD"/>
</dbReference>
<evidence type="ECO:0000256" key="1">
    <source>
        <dbReference type="ARBA" id="ARBA00004123"/>
    </source>
</evidence>
<dbReference type="SUPFAM" id="SSF55729">
    <property type="entry name" value="Acyl-CoA N-acyltransferases (Nat)"/>
    <property type="match status" value="1"/>
</dbReference>
<comment type="caution">
    <text evidence="10">The sequence shown here is derived from an EMBL/GenBank/DDBJ whole genome shotgun (WGS) entry which is preliminary data.</text>
</comment>
<feature type="region of interest" description="Disordered" evidence="7">
    <location>
        <begin position="335"/>
        <end position="363"/>
    </location>
</feature>
<evidence type="ECO:0000256" key="6">
    <source>
        <dbReference type="PROSITE-ProRule" id="PRU00146"/>
    </source>
</evidence>
<evidence type="ECO:0000256" key="4">
    <source>
        <dbReference type="ARBA" id="ARBA00022833"/>
    </source>
</evidence>
<dbReference type="AlphaFoldDB" id="A0A5N6PE41"/>
<dbReference type="InterPro" id="IPR032308">
    <property type="entry name" value="TDBD"/>
</dbReference>
<dbReference type="InterPro" id="IPR019787">
    <property type="entry name" value="Znf_PHD-finger"/>
</dbReference>
<organism evidence="10 11">
    <name type="scientific">Mikania micrantha</name>
    <name type="common">bitter vine</name>
    <dbReference type="NCBI Taxonomy" id="192012"/>
    <lineage>
        <taxon>Eukaryota</taxon>
        <taxon>Viridiplantae</taxon>
        <taxon>Streptophyta</taxon>
        <taxon>Embryophyta</taxon>
        <taxon>Tracheophyta</taxon>
        <taxon>Spermatophyta</taxon>
        <taxon>Magnoliopsida</taxon>
        <taxon>eudicotyledons</taxon>
        <taxon>Gunneridae</taxon>
        <taxon>Pentapetalae</taxon>
        <taxon>asterids</taxon>
        <taxon>campanulids</taxon>
        <taxon>Asterales</taxon>
        <taxon>Asteraceae</taxon>
        <taxon>Asteroideae</taxon>
        <taxon>Heliantheae alliance</taxon>
        <taxon>Eupatorieae</taxon>
        <taxon>Mikania</taxon>
    </lineage>
</organism>
<dbReference type="InterPro" id="IPR016181">
    <property type="entry name" value="Acyl_CoA_acyltransferase"/>
</dbReference>
<dbReference type="InterPro" id="IPR011011">
    <property type="entry name" value="Znf_FYVE_PHD"/>
</dbReference>
<sequence length="1201" mass="134730">MKLRSNKVFKRAKPKIDSNIKNEGFISEKRLSLRSNKSNYARRGGSEAKIRSFVDNCDENLEMGMAESLNTDGKGLFLGSEVLDPIKDSVVSCTKDESEEEEEGNETMSLHLRESGHDYKEEIKSSCVDCENGFRSLESETFVDDTMLVNRDDVKETSLNDLGNANLLGKCKKMKQKGRQGRKKKNVGNSNENESNQEKIDVIIGVNQDDDERTNMPLKYKRGTKRKNVEASDSECNERAKKEKTEKHSVQVTRKVLQSSGGPVAVVYGGVREVVLGLKRLDEGPKKILKRRGRPRKMLTEGENMRPKKKLKKRGRPCKLQGKITLLPLNEMPRKNLKRRGRPPKVSHEIPSGPVKSHGTYQNSYGKGIIFKKSKRERPSKMEARTLATHVIKMRTLKPVKKSPKICKDGKFLNAGKCISDGGLARNQLKQLIRDKISNILSKCGWTVNFRQRQERSYSDSVYVEPNGKNSHWSITGAYAKLKRKIENGNADNNEMSAFTPIPEEEISMLFRQRNQECKKKKKKILKNVKKGKTVIDKKKKHGKKSSKGSKRKNIFKPRLLVHCSENGPKQDNEGVLVIKKLNLLSWMIDLGVILTGTKVQYGKTRRQKKSSEGVITNDGICCGCCNEIMGITEFVDHCGGKFDQVFDNLYLESGACLRKCLMDSWRKEEESHIKRFNLVDVQGDDPNDDTCNICGDGGNLICCDSCPSTFHQSCLDVQNFPSGDWNCIYCKCKFCGVVSISTPQVEDTHDAITSNMPSCCLCEEKFHQSCLQEDKDDIKDSNILPFCGNKCQELFERLQAYLGVKHELEDGFSWTLLQRSDVDQNFHVHGTQLKVEQNSKLAVAFSVMDECFVPIVDERSGTNIIRNVIYNCGSNLKRLNYVGFLTAVLEKGDEFITVASIRIHGYRLAEMPFIGTRHTYRRQGMCRRLLDAIESTLSSLGVEELIIPAIPALLQTWTNAFGFMPLEESKKQAMKCMSMMVFPGIDMLKKPLQNQSADVDHTLSAGVWKDVIDHEPKEETNLLMVNCCNPDPTDKNNPQLETTSSNAKDCNQTSNGVISVCDLNLPLKNVPPCDTDSQTSINSESFPDCTTKPGSLGSVICGNHESSELNLDVENDGVHGVEVEPSHLTSKLVLKNTFDLNLHPTAVETDFHIASDDSVHCESRACIKLYDLSGSRSQLDQTAGSQTDSKTCESQPLATH</sequence>
<reference evidence="10 11" key="1">
    <citation type="submission" date="2019-05" db="EMBL/GenBank/DDBJ databases">
        <title>Mikania micrantha, genome provides insights into the molecular mechanism of rapid growth.</title>
        <authorList>
            <person name="Liu B."/>
        </authorList>
    </citation>
    <scope>NUCLEOTIDE SEQUENCE [LARGE SCALE GENOMIC DNA]</scope>
    <source>
        <strain evidence="10">NLD-2019</strain>
        <tissue evidence="10">Leaf</tissue>
    </source>
</reference>
<keyword evidence="5" id="KW-0539">Nucleus</keyword>
<dbReference type="GO" id="GO:0003714">
    <property type="term" value="F:transcription corepressor activity"/>
    <property type="evidence" value="ECO:0007669"/>
    <property type="project" value="InterPro"/>
</dbReference>
<dbReference type="InterPro" id="IPR056511">
    <property type="entry name" value="IDM1_C"/>
</dbReference>
<feature type="region of interest" description="Disordered" evidence="7">
    <location>
        <begin position="223"/>
        <end position="247"/>
    </location>
</feature>
<evidence type="ECO:0000259" key="9">
    <source>
        <dbReference type="PROSITE" id="PS51186"/>
    </source>
</evidence>
<dbReference type="PROSITE" id="PS50016">
    <property type="entry name" value="ZF_PHD_2"/>
    <property type="match status" value="1"/>
</dbReference>
<feature type="compositionally biased region" description="Basic residues" evidence="7">
    <location>
        <begin position="170"/>
        <end position="186"/>
    </location>
</feature>
<dbReference type="PROSITE" id="PS51186">
    <property type="entry name" value="GNAT"/>
    <property type="match status" value="1"/>
</dbReference>
<evidence type="ECO:0000259" key="8">
    <source>
        <dbReference type="PROSITE" id="PS50016"/>
    </source>
</evidence>
<evidence type="ECO:0000256" key="7">
    <source>
        <dbReference type="SAM" id="MobiDB-lite"/>
    </source>
</evidence>
<comment type="subcellular location">
    <subcellularLocation>
        <location evidence="1">Nucleus</location>
    </subcellularLocation>
</comment>
<keyword evidence="4" id="KW-0862">Zinc</keyword>
<accession>A0A5N6PE41</accession>
<dbReference type="SMART" id="SM00249">
    <property type="entry name" value="PHD"/>
    <property type="match status" value="2"/>
</dbReference>
<evidence type="ECO:0000256" key="2">
    <source>
        <dbReference type="ARBA" id="ARBA00022723"/>
    </source>
</evidence>
<dbReference type="InterPro" id="IPR019786">
    <property type="entry name" value="Zinc_finger_PHD-type_CS"/>
</dbReference>
<keyword evidence="11" id="KW-1185">Reference proteome</keyword>
<dbReference type="Pfam" id="PF00628">
    <property type="entry name" value="PHD"/>
    <property type="match status" value="1"/>
</dbReference>
<protein>
    <recommendedName>
        <fullName evidence="12">PHD-type domain-containing protein</fullName>
    </recommendedName>
</protein>
<gene>
    <name evidence="10" type="ORF">E3N88_11290</name>
</gene>
<dbReference type="SUPFAM" id="SSF57903">
    <property type="entry name" value="FYVE/PHD zinc finger"/>
    <property type="match status" value="1"/>
</dbReference>
<dbReference type="PANTHER" id="PTHR46309:SF25">
    <property type="entry name" value="ACYL-COA N-ACYLTRANSFERASE WITH RING_FYVE_PHD-TYPE ZINC FINGER PROTEIN-RELATED"/>
    <property type="match status" value="1"/>
</dbReference>
<dbReference type="Proteomes" id="UP000326396">
    <property type="component" value="Linkage Group LG13"/>
</dbReference>
<dbReference type="InterPro" id="IPR000182">
    <property type="entry name" value="GNAT_dom"/>
</dbReference>
<proteinExistence type="predicted"/>
<name>A0A5N6PE41_9ASTR</name>
<feature type="compositionally biased region" description="Basic residues" evidence="7">
    <location>
        <begin position="335"/>
        <end position="345"/>
    </location>
</feature>
<evidence type="ECO:0000256" key="3">
    <source>
        <dbReference type="ARBA" id="ARBA00022771"/>
    </source>
</evidence>
<dbReference type="Pfam" id="PF16135">
    <property type="entry name" value="TDBD"/>
    <property type="match status" value="1"/>
</dbReference>
<dbReference type="GO" id="GO:0005634">
    <property type="term" value="C:nucleus"/>
    <property type="evidence" value="ECO:0007669"/>
    <property type="project" value="UniProtKB-SubCell"/>
</dbReference>
<feature type="domain" description="N-acetyltransferase" evidence="9">
    <location>
        <begin position="832"/>
        <end position="993"/>
    </location>
</feature>
<dbReference type="PROSITE" id="PS01359">
    <property type="entry name" value="ZF_PHD_1"/>
    <property type="match status" value="1"/>
</dbReference>
<dbReference type="EMBL" id="SZYD01000005">
    <property type="protein sequence ID" value="KAD6120019.1"/>
    <property type="molecule type" value="Genomic_DNA"/>
</dbReference>